<evidence type="ECO:0000313" key="3">
    <source>
        <dbReference type="EMBL" id="QDV17521.1"/>
    </source>
</evidence>
<dbReference type="EMBL" id="CP036317">
    <property type="protein sequence ID" value="QDV17521.1"/>
    <property type="molecule type" value="Genomic_DNA"/>
</dbReference>
<name>A0A518FMF4_9PLAN</name>
<feature type="chain" id="PRO_5022051090" description="Lipoprotein" evidence="2">
    <location>
        <begin position="25"/>
        <end position="65"/>
    </location>
</feature>
<gene>
    <name evidence="3" type="ORF">Pan153_21740</name>
</gene>
<sequence precursor="true">MKTTAFKTGIHLIALMLLSFSACALTGCEKKEKVLDVETPAGELEINRDKDSGSVGVKVKKNEDK</sequence>
<dbReference type="OrthoDB" id="291603at2"/>
<evidence type="ECO:0000313" key="4">
    <source>
        <dbReference type="Proteomes" id="UP000320839"/>
    </source>
</evidence>
<feature type="region of interest" description="Disordered" evidence="1">
    <location>
        <begin position="46"/>
        <end position="65"/>
    </location>
</feature>
<keyword evidence="2" id="KW-0732">Signal</keyword>
<proteinExistence type="predicted"/>
<dbReference type="RefSeq" id="WP_145455524.1">
    <property type="nucleotide sequence ID" value="NZ_CP036317.1"/>
</dbReference>
<dbReference type="PROSITE" id="PS51257">
    <property type="entry name" value="PROKAR_LIPOPROTEIN"/>
    <property type="match status" value="1"/>
</dbReference>
<dbReference type="Proteomes" id="UP000320839">
    <property type="component" value="Chromosome"/>
</dbReference>
<evidence type="ECO:0000256" key="2">
    <source>
        <dbReference type="SAM" id="SignalP"/>
    </source>
</evidence>
<protein>
    <recommendedName>
        <fullName evidence="5">Lipoprotein</fullName>
    </recommendedName>
</protein>
<evidence type="ECO:0000256" key="1">
    <source>
        <dbReference type="SAM" id="MobiDB-lite"/>
    </source>
</evidence>
<reference evidence="3 4" key="1">
    <citation type="submission" date="2019-02" db="EMBL/GenBank/DDBJ databases">
        <title>Deep-cultivation of Planctomycetes and their phenomic and genomic characterization uncovers novel biology.</title>
        <authorList>
            <person name="Wiegand S."/>
            <person name="Jogler M."/>
            <person name="Boedeker C."/>
            <person name="Pinto D."/>
            <person name="Vollmers J."/>
            <person name="Rivas-Marin E."/>
            <person name="Kohn T."/>
            <person name="Peeters S.H."/>
            <person name="Heuer A."/>
            <person name="Rast P."/>
            <person name="Oberbeckmann S."/>
            <person name="Bunk B."/>
            <person name="Jeske O."/>
            <person name="Meyerdierks A."/>
            <person name="Storesund J.E."/>
            <person name="Kallscheuer N."/>
            <person name="Luecker S."/>
            <person name="Lage O.M."/>
            <person name="Pohl T."/>
            <person name="Merkel B.J."/>
            <person name="Hornburger P."/>
            <person name="Mueller R.-W."/>
            <person name="Bruemmer F."/>
            <person name="Labrenz M."/>
            <person name="Spormann A.M."/>
            <person name="Op den Camp H."/>
            <person name="Overmann J."/>
            <person name="Amann R."/>
            <person name="Jetten M.S.M."/>
            <person name="Mascher T."/>
            <person name="Medema M.H."/>
            <person name="Devos D.P."/>
            <person name="Kaster A.-K."/>
            <person name="Ovreas L."/>
            <person name="Rohde M."/>
            <person name="Galperin M.Y."/>
            <person name="Jogler C."/>
        </authorList>
    </citation>
    <scope>NUCLEOTIDE SEQUENCE [LARGE SCALE GENOMIC DNA]</scope>
    <source>
        <strain evidence="3 4">Pan153</strain>
    </source>
</reference>
<organism evidence="3 4">
    <name type="scientific">Gimesia panareensis</name>
    <dbReference type="NCBI Taxonomy" id="2527978"/>
    <lineage>
        <taxon>Bacteria</taxon>
        <taxon>Pseudomonadati</taxon>
        <taxon>Planctomycetota</taxon>
        <taxon>Planctomycetia</taxon>
        <taxon>Planctomycetales</taxon>
        <taxon>Planctomycetaceae</taxon>
        <taxon>Gimesia</taxon>
    </lineage>
</organism>
<dbReference type="AlphaFoldDB" id="A0A518FMF4"/>
<feature type="signal peptide" evidence="2">
    <location>
        <begin position="1"/>
        <end position="24"/>
    </location>
</feature>
<accession>A0A518FMF4</accession>
<evidence type="ECO:0008006" key="5">
    <source>
        <dbReference type="Google" id="ProtNLM"/>
    </source>
</evidence>